<evidence type="ECO:0000313" key="1">
    <source>
        <dbReference type="EMBL" id="MBG6290046.1"/>
    </source>
</evidence>
<reference evidence="1 2" key="1">
    <citation type="submission" date="2020-11" db="EMBL/GenBank/DDBJ databases">
        <title>Enhanced detection system for hospital associated transmission using whole genome sequencing surveillance.</title>
        <authorList>
            <person name="Harrison L.H."/>
            <person name="Van Tyne D."/>
            <person name="Marsh J.W."/>
            <person name="Griffith M.P."/>
            <person name="Snyder D.J."/>
            <person name="Cooper V.S."/>
            <person name="Mustapha M."/>
        </authorList>
    </citation>
    <scope>NUCLEOTIDE SEQUENCE [LARGE SCALE GENOMIC DNA]</scope>
    <source>
        <strain evidence="1 2">PSA00705</strain>
    </source>
</reference>
<evidence type="ECO:0008006" key="3">
    <source>
        <dbReference type="Google" id="ProtNLM"/>
    </source>
</evidence>
<name>A0ABS0KPV4_PSENT</name>
<evidence type="ECO:0000313" key="2">
    <source>
        <dbReference type="Proteomes" id="UP000608450"/>
    </source>
</evidence>
<sequence>MLQRIDRSFIGEGVIHARLYGTQDPLLPFGNCDTFNISYSVDRKTLPNFQGGGGNANVRERPQDITTSIGMYDITPENLALVTRGTIQTAPTAVQTDEAHISKGVYLELIPFKYLPDLTKTITLKTAGDDPLVLGTDYVVTPHGVQVLTGSTIDETGVKVTYTPRPSSIVQMLNGYQQEFEMYIAGLNDAQSGEPFALRPRRVKFGLLQELAVFGQEYLKLTGPAELLADSRITATDISKFCEMALATAA</sequence>
<accession>A0ABS0KPV4</accession>
<keyword evidence="2" id="KW-1185">Reference proteome</keyword>
<proteinExistence type="predicted"/>
<dbReference type="RefSeq" id="WP_196913273.1">
    <property type="nucleotide sequence ID" value="NZ_JADTFC010000063.1"/>
</dbReference>
<protein>
    <recommendedName>
        <fullName evidence="3">Viral coat protein P2 N-terminal domain-containing protein</fullName>
    </recommendedName>
</protein>
<organism evidence="1 2">
    <name type="scientific">Pseudomonas nitroreducens</name>
    <dbReference type="NCBI Taxonomy" id="46680"/>
    <lineage>
        <taxon>Bacteria</taxon>
        <taxon>Pseudomonadati</taxon>
        <taxon>Pseudomonadota</taxon>
        <taxon>Gammaproteobacteria</taxon>
        <taxon>Pseudomonadales</taxon>
        <taxon>Pseudomonadaceae</taxon>
        <taxon>Pseudomonas</taxon>
    </lineage>
</organism>
<comment type="caution">
    <text evidence="1">The sequence shown here is derived from an EMBL/GenBank/DDBJ whole genome shotgun (WGS) entry which is preliminary data.</text>
</comment>
<dbReference type="Proteomes" id="UP000608450">
    <property type="component" value="Unassembled WGS sequence"/>
</dbReference>
<dbReference type="EMBL" id="JADTFC010000063">
    <property type="protein sequence ID" value="MBG6290046.1"/>
    <property type="molecule type" value="Genomic_DNA"/>
</dbReference>
<gene>
    <name evidence="1" type="ORF">I5I61_21535</name>
</gene>